<dbReference type="RefSeq" id="WP_209793815.1">
    <property type="nucleotide sequence ID" value="NZ_JAGIQF010000003.1"/>
</dbReference>
<proteinExistence type="predicted"/>
<organism evidence="1 2">
    <name type="scientific">Aeromonas sanarellii</name>
    <dbReference type="NCBI Taxonomy" id="633415"/>
    <lineage>
        <taxon>Bacteria</taxon>
        <taxon>Pseudomonadati</taxon>
        <taxon>Pseudomonadota</taxon>
        <taxon>Gammaproteobacteria</taxon>
        <taxon>Aeromonadales</taxon>
        <taxon>Aeromonadaceae</taxon>
        <taxon>Aeromonas</taxon>
    </lineage>
</organism>
<evidence type="ECO:0000313" key="2">
    <source>
        <dbReference type="Proteomes" id="UP000666661"/>
    </source>
</evidence>
<name>A0ABS4B612_9GAMM</name>
<gene>
    <name evidence="1" type="ORF">J8I01_10410</name>
</gene>
<accession>A0ABS4B612</accession>
<protein>
    <submittedName>
        <fullName evidence="1">Uncharacterized protein</fullName>
    </submittedName>
</protein>
<comment type="caution">
    <text evidence="1">The sequence shown here is derived from an EMBL/GenBank/DDBJ whole genome shotgun (WGS) entry which is preliminary data.</text>
</comment>
<evidence type="ECO:0000313" key="1">
    <source>
        <dbReference type="EMBL" id="MBP0602922.1"/>
    </source>
</evidence>
<sequence length="84" mass="9356">MYKAGKATGGGLGVNHSSTAKIIVYLYQWLSWFLWKVYPARDGFAYGSTLRGLTGGMADLSQPKIDRKTMVQKVQSEVQELKIN</sequence>
<keyword evidence="2" id="KW-1185">Reference proteome</keyword>
<dbReference type="Proteomes" id="UP000666661">
    <property type="component" value="Unassembled WGS sequence"/>
</dbReference>
<dbReference type="EMBL" id="JAGIQF010000003">
    <property type="protein sequence ID" value="MBP0602922.1"/>
    <property type="molecule type" value="Genomic_DNA"/>
</dbReference>
<reference evidence="1 2" key="1">
    <citation type="submission" date="2021-03" db="EMBL/GenBank/DDBJ databases">
        <title>Plant growth promoting bacteria isolated from wild legumes nodules and trapping Phaseolus vulgaris L. nodules in the center and southern Mexico.</title>
        <authorList>
            <person name="Estrada P."/>
        </authorList>
    </citation>
    <scope>NUCLEOTIDE SEQUENCE [LARGE SCALE GENOMIC DNA]</scope>
    <source>
        <strain evidence="1 2">MaGu-431</strain>
    </source>
</reference>